<accession>A0A250IDC1</accession>
<gene>
    <name evidence="2" type="ORF">MEBOL_002611</name>
</gene>
<dbReference type="Pfam" id="PF14597">
    <property type="entry name" value="Lactamase_B_5"/>
    <property type="match status" value="1"/>
</dbReference>
<name>A0A250IDC1_9BACT</name>
<reference evidence="2 3" key="1">
    <citation type="submission" date="2017-06" db="EMBL/GenBank/DDBJ databases">
        <authorList>
            <person name="Kim H.J."/>
            <person name="Triplett B.A."/>
        </authorList>
    </citation>
    <scope>NUCLEOTIDE SEQUENCE [LARGE SCALE GENOMIC DNA]</scope>
    <source>
        <strain evidence="2 3">DSM 14713</strain>
    </source>
</reference>
<evidence type="ECO:0000313" key="2">
    <source>
        <dbReference type="EMBL" id="ATB29162.1"/>
    </source>
</evidence>
<sequence length="227" mass="24978">MDGVPIFPHMSQPKERAERVEQVIPGLYRWSVQDDRIGGVSSEAYAVVAEDGAVTLIDPLPIKEEALRELGPVEAIVLTAGNHQRAAWHLRKVFGAPVWAPQQAYGLEDNADVTYGAGDTLPGGLVAYHTPGPAIAMYTLWLERPRSVVFLSDLLTHDEAGTPRFVDSQYQDDPARTRSSVRRILEHLPIEVVCFAHGDPLLHDAASVLRRALDEDTEFPLEATEPA</sequence>
<dbReference type="InterPro" id="IPR001279">
    <property type="entry name" value="Metallo-B-lactamas"/>
</dbReference>
<dbReference type="InterPro" id="IPR036866">
    <property type="entry name" value="RibonucZ/Hydroxyglut_hydro"/>
</dbReference>
<evidence type="ECO:0000259" key="1">
    <source>
        <dbReference type="SMART" id="SM00849"/>
    </source>
</evidence>
<dbReference type="EMBL" id="CP022163">
    <property type="protein sequence ID" value="ATB29162.1"/>
    <property type="molecule type" value="Genomic_DNA"/>
</dbReference>
<organism evidence="2 3">
    <name type="scientific">Melittangium boletus DSM 14713</name>
    <dbReference type="NCBI Taxonomy" id="1294270"/>
    <lineage>
        <taxon>Bacteria</taxon>
        <taxon>Pseudomonadati</taxon>
        <taxon>Myxococcota</taxon>
        <taxon>Myxococcia</taxon>
        <taxon>Myxococcales</taxon>
        <taxon>Cystobacterineae</taxon>
        <taxon>Archangiaceae</taxon>
        <taxon>Melittangium</taxon>
    </lineage>
</organism>
<evidence type="ECO:0000313" key="3">
    <source>
        <dbReference type="Proteomes" id="UP000217289"/>
    </source>
</evidence>
<dbReference type="AlphaFoldDB" id="A0A250IDC1"/>
<proteinExistence type="predicted"/>
<dbReference type="KEGG" id="mbd:MEBOL_002611"/>
<dbReference type="Proteomes" id="UP000217289">
    <property type="component" value="Chromosome"/>
</dbReference>
<keyword evidence="2" id="KW-0378">Hydrolase</keyword>
<dbReference type="GO" id="GO:0016787">
    <property type="term" value="F:hydrolase activity"/>
    <property type="evidence" value="ECO:0007669"/>
    <property type="project" value="UniProtKB-KW"/>
</dbReference>
<protein>
    <submittedName>
        <fullName evidence="2">MBL fold metallo-hydrolase</fullName>
    </submittedName>
</protein>
<dbReference type="SMART" id="SM00849">
    <property type="entry name" value="Lactamase_B"/>
    <property type="match status" value="1"/>
</dbReference>
<dbReference type="Gene3D" id="3.60.15.10">
    <property type="entry name" value="Ribonuclease Z/Hydroxyacylglutathione hydrolase-like"/>
    <property type="match status" value="1"/>
</dbReference>
<keyword evidence="3" id="KW-1185">Reference proteome</keyword>
<dbReference type="SUPFAM" id="SSF56281">
    <property type="entry name" value="Metallo-hydrolase/oxidoreductase"/>
    <property type="match status" value="1"/>
</dbReference>
<feature type="domain" description="Metallo-beta-lactamase" evidence="1">
    <location>
        <begin position="41"/>
        <end position="197"/>
    </location>
</feature>